<protein>
    <submittedName>
        <fullName evidence="1">Uncharacterized protein</fullName>
    </submittedName>
</protein>
<dbReference type="Proteomes" id="UP001148662">
    <property type="component" value="Unassembled WGS sequence"/>
</dbReference>
<accession>A0ACC1SW02</accession>
<dbReference type="EMBL" id="JANHOG010000985">
    <property type="protein sequence ID" value="KAJ3547622.1"/>
    <property type="molecule type" value="Genomic_DNA"/>
</dbReference>
<gene>
    <name evidence="1" type="ORF">NM688_g5380</name>
</gene>
<organism evidence="1 2">
    <name type="scientific">Phlebia brevispora</name>
    <dbReference type="NCBI Taxonomy" id="194682"/>
    <lineage>
        <taxon>Eukaryota</taxon>
        <taxon>Fungi</taxon>
        <taxon>Dikarya</taxon>
        <taxon>Basidiomycota</taxon>
        <taxon>Agaricomycotina</taxon>
        <taxon>Agaricomycetes</taxon>
        <taxon>Polyporales</taxon>
        <taxon>Meruliaceae</taxon>
        <taxon>Phlebia</taxon>
    </lineage>
</organism>
<evidence type="ECO:0000313" key="1">
    <source>
        <dbReference type="EMBL" id="KAJ3547622.1"/>
    </source>
</evidence>
<evidence type="ECO:0000313" key="2">
    <source>
        <dbReference type="Proteomes" id="UP001148662"/>
    </source>
</evidence>
<name>A0ACC1SW02_9APHY</name>
<comment type="caution">
    <text evidence="1">The sequence shown here is derived from an EMBL/GenBank/DDBJ whole genome shotgun (WGS) entry which is preliminary data.</text>
</comment>
<keyword evidence="2" id="KW-1185">Reference proteome</keyword>
<proteinExistence type="predicted"/>
<reference evidence="1" key="1">
    <citation type="submission" date="2022-07" db="EMBL/GenBank/DDBJ databases">
        <title>Genome Sequence of Phlebia brevispora.</title>
        <authorList>
            <person name="Buettner E."/>
        </authorList>
    </citation>
    <scope>NUCLEOTIDE SEQUENCE</scope>
    <source>
        <strain evidence="1">MPL23</strain>
    </source>
</reference>
<sequence length="331" mass="37709">MSDIFPPVDPTSRQPRNDKDTSDIEDRPSTPPNVRARPAPRSPGVRLLDAFGREIVEDDTVSTPEEPEERAERRKSVNEKASSSTLSRRRGPPVRMVDAMGREITEVSIEDSEHSESYDIPISRSEALARVRRTLTSLVDDLGDSDTSRDVLPTSDQRLTDLYNASNAARAARKTINESLQKHKSVEDELRAKYGSVRESMNRSKLLPPVVASRKYSVNFLNTWVLWILLIFQIFVLIYMYHLSAVRAKHIFLTTYYDAFHPDLFLHLTKHRAIPASTSWSLSVISETLIRAGWRGLMSEIWGNVTLLVDDVRNNLWDAWGQQRTPVWPPT</sequence>